<evidence type="ECO:0000313" key="2">
    <source>
        <dbReference type="EMBL" id="TWP53662.1"/>
    </source>
</evidence>
<dbReference type="AlphaFoldDB" id="A0A563F1J6"/>
<reference evidence="2 3" key="1">
    <citation type="submission" date="2019-07" db="EMBL/GenBank/DDBJ databases">
        <title>Lentzea xizangensis sp. nov., isolated from Qinghai-Tibetan Plateau Soils.</title>
        <authorList>
            <person name="Huang J."/>
        </authorList>
    </citation>
    <scope>NUCLEOTIDE SEQUENCE [LARGE SCALE GENOMIC DNA]</scope>
    <source>
        <strain evidence="2 3">FXJ1.1311</strain>
    </source>
</reference>
<evidence type="ECO:0008006" key="4">
    <source>
        <dbReference type="Google" id="ProtNLM"/>
    </source>
</evidence>
<evidence type="ECO:0000256" key="1">
    <source>
        <dbReference type="SAM" id="MobiDB-lite"/>
    </source>
</evidence>
<protein>
    <recommendedName>
        <fullName evidence="4">HSP18 transcriptional regulator</fullName>
    </recommendedName>
</protein>
<evidence type="ECO:0000313" key="3">
    <source>
        <dbReference type="Proteomes" id="UP000316639"/>
    </source>
</evidence>
<feature type="region of interest" description="Disordered" evidence="1">
    <location>
        <begin position="82"/>
        <end position="104"/>
    </location>
</feature>
<dbReference type="EMBL" id="VOBR01000002">
    <property type="protein sequence ID" value="TWP53662.1"/>
    <property type="molecule type" value="Genomic_DNA"/>
</dbReference>
<sequence length="186" mass="20311">MPVGDYETVRAAAHANADLSPTQVLAALVLLRELRAELTDWEPQLIAAARELGTSWADLAPALGVASRQAAERRYLRLRPSDLAGSTGDERVQAERDRRAGDRAVTRWARDNSAALRSLAGHVGEVDPSVRLALSEDNAAELLNPLADAHDQIRETHPALADQIAAITEQTEQVRRDTQSRRTRLG</sequence>
<feature type="compositionally biased region" description="Basic and acidic residues" evidence="1">
    <location>
        <begin position="88"/>
        <end position="104"/>
    </location>
</feature>
<comment type="caution">
    <text evidence="2">The sequence shown here is derived from an EMBL/GenBank/DDBJ whole genome shotgun (WGS) entry which is preliminary data.</text>
</comment>
<dbReference type="Proteomes" id="UP000316639">
    <property type="component" value="Unassembled WGS sequence"/>
</dbReference>
<accession>A0A563F1J6</accession>
<gene>
    <name evidence="2" type="ORF">FKR81_02565</name>
</gene>
<organism evidence="2 3">
    <name type="scientific">Lentzea tibetensis</name>
    <dbReference type="NCBI Taxonomy" id="2591470"/>
    <lineage>
        <taxon>Bacteria</taxon>
        <taxon>Bacillati</taxon>
        <taxon>Actinomycetota</taxon>
        <taxon>Actinomycetes</taxon>
        <taxon>Pseudonocardiales</taxon>
        <taxon>Pseudonocardiaceae</taxon>
        <taxon>Lentzea</taxon>
    </lineage>
</organism>
<proteinExistence type="predicted"/>
<dbReference type="OrthoDB" id="3827740at2"/>
<dbReference type="RefSeq" id="WP_146349258.1">
    <property type="nucleotide sequence ID" value="NZ_VOBR01000002.1"/>
</dbReference>
<name>A0A563F1J6_9PSEU</name>
<keyword evidence="3" id="KW-1185">Reference proteome</keyword>